<accession>A0A1B8G978</accession>
<dbReference type="STRING" id="342668.A0A1B8G978"/>
<dbReference type="Proteomes" id="UP000091956">
    <property type="component" value="Unassembled WGS sequence"/>
</dbReference>
<evidence type="ECO:0000313" key="1">
    <source>
        <dbReference type="EMBL" id="OBT92384.1"/>
    </source>
</evidence>
<proteinExistence type="predicted"/>
<dbReference type="RefSeq" id="XP_018126117.1">
    <property type="nucleotide sequence ID" value="XM_018278716.2"/>
</dbReference>
<dbReference type="EMBL" id="KV460268">
    <property type="protein sequence ID" value="OBT92384.1"/>
    <property type="molecule type" value="Genomic_DNA"/>
</dbReference>
<protein>
    <submittedName>
        <fullName evidence="1">Uncharacterized protein</fullName>
    </submittedName>
</protein>
<dbReference type="GeneID" id="28842688"/>
<dbReference type="AlphaFoldDB" id="A0A1B8G978"/>
<reference evidence="1 2" key="1">
    <citation type="submission" date="2016-03" db="EMBL/GenBank/DDBJ databases">
        <title>Comparative genomics of Pseudogymnoascus destructans, the fungus causing white-nose syndrome of bats.</title>
        <authorList>
            <person name="Palmer J.M."/>
            <person name="Drees K.P."/>
            <person name="Foster J.T."/>
            <person name="Lindner D.L."/>
        </authorList>
    </citation>
    <scope>NUCLEOTIDE SEQUENCE [LARGE SCALE GENOMIC DNA]</scope>
    <source>
        <strain evidence="1 2">UAMH 10579</strain>
    </source>
</reference>
<keyword evidence="2" id="KW-1185">Reference proteome</keyword>
<sequence length="86" mass="9619">MAMTSIGTVVFHYWNSGVFLADQETLDTGSLLLCEFYNNGGLRASARVWPMFTEDLYNFIVGLGKPVSSLIKHNGWINANALTVFW</sequence>
<dbReference type="OrthoDB" id="5396831at2759"/>
<gene>
    <name evidence="1" type="ORF">VE01_09302</name>
</gene>
<organism evidence="1 2">
    <name type="scientific">Pseudogymnoascus verrucosus</name>
    <dbReference type="NCBI Taxonomy" id="342668"/>
    <lineage>
        <taxon>Eukaryota</taxon>
        <taxon>Fungi</taxon>
        <taxon>Dikarya</taxon>
        <taxon>Ascomycota</taxon>
        <taxon>Pezizomycotina</taxon>
        <taxon>Leotiomycetes</taxon>
        <taxon>Thelebolales</taxon>
        <taxon>Thelebolaceae</taxon>
        <taxon>Pseudogymnoascus</taxon>
    </lineage>
</organism>
<evidence type="ECO:0000313" key="2">
    <source>
        <dbReference type="Proteomes" id="UP000091956"/>
    </source>
</evidence>
<name>A0A1B8G978_9PEZI</name>
<reference evidence="2" key="2">
    <citation type="journal article" date="2018" name="Nat. Commun.">
        <title>Extreme sensitivity to ultraviolet light in the fungal pathogen causing white-nose syndrome of bats.</title>
        <authorList>
            <person name="Palmer J.M."/>
            <person name="Drees K.P."/>
            <person name="Foster J.T."/>
            <person name="Lindner D.L."/>
        </authorList>
    </citation>
    <scope>NUCLEOTIDE SEQUENCE [LARGE SCALE GENOMIC DNA]</scope>
    <source>
        <strain evidence="2">UAMH 10579</strain>
    </source>
</reference>